<evidence type="ECO:0000256" key="2">
    <source>
        <dbReference type="ARBA" id="ARBA00022490"/>
    </source>
</evidence>
<keyword evidence="2 8" id="KW-0963">Cytoplasm</keyword>
<keyword evidence="11" id="KW-1185">Reference proteome</keyword>
<evidence type="ECO:0000256" key="8">
    <source>
        <dbReference type="HAMAP-Rule" id="MF_00295"/>
    </source>
</evidence>
<dbReference type="EC" id="2.3.1.31" evidence="8"/>
<dbReference type="InterPro" id="IPR029062">
    <property type="entry name" value="Class_I_gatase-like"/>
</dbReference>
<dbReference type="Proteomes" id="UP000309676">
    <property type="component" value="Unassembled WGS sequence"/>
</dbReference>
<dbReference type="GO" id="GO:0005737">
    <property type="term" value="C:cytoplasm"/>
    <property type="evidence" value="ECO:0007669"/>
    <property type="project" value="UniProtKB-SubCell"/>
</dbReference>
<feature type="active site" description="Proton acceptor" evidence="8">
    <location>
        <position position="235"/>
    </location>
</feature>
<feature type="active site" evidence="8">
    <location>
        <position position="237"/>
    </location>
</feature>
<comment type="function">
    <text evidence="8">Transfers an acetyl group from acetyl-CoA to L-homoserine, forming acetyl-L-homoserine.</text>
</comment>
<comment type="pathway">
    <text evidence="8">Amino-acid biosynthesis; L-methionine biosynthesis via de novo pathway; O-acetyl-L-homoserine from L-homoserine: step 1/1.</text>
</comment>
<dbReference type="FunFam" id="3.40.50.880:FF:000004">
    <property type="entry name" value="Homoserine O-succinyltransferase"/>
    <property type="match status" value="1"/>
</dbReference>
<name>A0A5R9GIW9_9BACL</name>
<dbReference type="UniPathway" id="UPA00051">
    <property type="reaction ID" value="UER00074"/>
</dbReference>
<feature type="site" description="Important for substrate specificity" evidence="8">
    <location>
        <position position="192"/>
    </location>
</feature>
<dbReference type="Pfam" id="PF04204">
    <property type="entry name" value="HTS"/>
    <property type="match status" value="1"/>
</dbReference>
<feature type="active site" description="Acyl-thioester intermediate" evidence="8 9">
    <location>
        <position position="142"/>
    </location>
</feature>
<comment type="caution">
    <text evidence="10">The sequence shown here is derived from an EMBL/GenBank/DDBJ whole genome shotgun (WGS) entry which is preliminary data.</text>
</comment>
<dbReference type="Gene3D" id="3.40.50.880">
    <property type="match status" value="1"/>
</dbReference>
<dbReference type="GO" id="GO:0004414">
    <property type="term" value="F:homoserine O-acetyltransferase activity"/>
    <property type="evidence" value="ECO:0007669"/>
    <property type="project" value="UniProtKB-EC"/>
</dbReference>
<dbReference type="EMBL" id="VCIW01000009">
    <property type="protein sequence ID" value="TLS51515.1"/>
    <property type="molecule type" value="Genomic_DNA"/>
</dbReference>
<comment type="subcellular location">
    <subcellularLocation>
        <location evidence="1 8">Cytoplasm</location>
    </subcellularLocation>
</comment>
<keyword evidence="5 8" id="KW-0486">Methionine biosynthesis</keyword>
<feature type="binding site" evidence="8">
    <location>
        <position position="249"/>
    </location>
    <ligand>
        <name>substrate</name>
    </ligand>
</feature>
<evidence type="ECO:0000256" key="9">
    <source>
        <dbReference type="PIRSR" id="PIRSR000450-1"/>
    </source>
</evidence>
<dbReference type="GO" id="GO:0019281">
    <property type="term" value="P:L-methionine biosynthetic process from homoserine via O-succinyl-L-homoserine and cystathionine"/>
    <property type="evidence" value="ECO:0007669"/>
    <property type="project" value="InterPro"/>
</dbReference>
<dbReference type="GO" id="GO:0008899">
    <property type="term" value="F:homoserine O-succinyltransferase activity"/>
    <property type="evidence" value="ECO:0007669"/>
    <property type="project" value="UniProtKB-UniRule"/>
</dbReference>
<organism evidence="10 11">
    <name type="scientific">Paenibacillus antri</name>
    <dbReference type="NCBI Taxonomy" id="2582848"/>
    <lineage>
        <taxon>Bacteria</taxon>
        <taxon>Bacillati</taxon>
        <taxon>Bacillota</taxon>
        <taxon>Bacilli</taxon>
        <taxon>Bacillales</taxon>
        <taxon>Paenibacillaceae</taxon>
        <taxon>Paenibacillus</taxon>
    </lineage>
</organism>
<evidence type="ECO:0000313" key="10">
    <source>
        <dbReference type="EMBL" id="TLS51515.1"/>
    </source>
</evidence>
<dbReference type="InterPro" id="IPR033752">
    <property type="entry name" value="MetA_family"/>
</dbReference>
<dbReference type="PANTHER" id="PTHR20919:SF0">
    <property type="entry name" value="HOMOSERINE O-SUCCINYLTRANSFERASE"/>
    <property type="match status" value="1"/>
</dbReference>
<reference evidence="10 11" key="1">
    <citation type="submission" date="2019-05" db="EMBL/GenBank/DDBJ databases">
        <authorList>
            <person name="Narsing Rao M.P."/>
            <person name="Li W.J."/>
        </authorList>
    </citation>
    <scope>NUCLEOTIDE SEQUENCE [LARGE SCALE GENOMIC DNA]</scope>
    <source>
        <strain evidence="10 11">SYSU_K30003</strain>
    </source>
</reference>
<dbReference type="RefSeq" id="WP_138195127.1">
    <property type="nucleotide sequence ID" value="NZ_VCIW01000009.1"/>
</dbReference>
<keyword evidence="6 8" id="KW-0012">Acyltransferase</keyword>
<feature type="binding site" evidence="8">
    <location>
        <position position="192"/>
    </location>
    <ligand>
        <name>substrate</name>
    </ligand>
</feature>
<dbReference type="SUPFAM" id="SSF52317">
    <property type="entry name" value="Class I glutamine amidotransferase-like"/>
    <property type="match status" value="1"/>
</dbReference>
<dbReference type="PANTHER" id="PTHR20919">
    <property type="entry name" value="HOMOSERINE O-SUCCINYLTRANSFERASE"/>
    <property type="match status" value="1"/>
</dbReference>
<dbReference type="PIRSF" id="PIRSF000450">
    <property type="entry name" value="H_ser_succinyltr"/>
    <property type="match status" value="1"/>
</dbReference>
<proteinExistence type="inferred from homology"/>
<evidence type="ECO:0000256" key="5">
    <source>
        <dbReference type="ARBA" id="ARBA00023167"/>
    </source>
</evidence>
<dbReference type="CDD" id="cd03131">
    <property type="entry name" value="GATase1_HTS"/>
    <property type="match status" value="1"/>
</dbReference>
<comment type="catalytic activity">
    <reaction evidence="7 8">
        <text>L-homoserine + acetyl-CoA = O-acetyl-L-homoserine + CoA</text>
        <dbReference type="Rhea" id="RHEA:13701"/>
        <dbReference type="ChEBI" id="CHEBI:57287"/>
        <dbReference type="ChEBI" id="CHEBI:57288"/>
        <dbReference type="ChEBI" id="CHEBI:57476"/>
        <dbReference type="ChEBI" id="CHEBI:57716"/>
        <dbReference type="EC" id="2.3.1.31"/>
    </reaction>
</comment>
<keyword evidence="3 8" id="KW-0028">Amino-acid biosynthesis</keyword>
<evidence type="ECO:0000256" key="7">
    <source>
        <dbReference type="ARBA" id="ARBA00049043"/>
    </source>
</evidence>
<gene>
    <name evidence="10" type="primary">metA</name>
    <name evidence="8" type="synonym">metAA</name>
    <name evidence="10" type="ORF">FE782_15520</name>
</gene>
<comment type="caution">
    <text evidence="8">Lacks conserved residue(s) required for the propagation of feature annotation.</text>
</comment>
<evidence type="ECO:0000256" key="6">
    <source>
        <dbReference type="ARBA" id="ARBA00023315"/>
    </source>
</evidence>
<feature type="binding site" evidence="8">
    <location>
        <position position="163"/>
    </location>
    <ligand>
        <name>substrate</name>
    </ligand>
</feature>
<evidence type="ECO:0000256" key="4">
    <source>
        <dbReference type="ARBA" id="ARBA00022679"/>
    </source>
</evidence>
<comment type="similarity">
    <text evidence="8">Belongs to the MetA family.</text>
</comment>
<keyword evidence="4 8" id="KW-0808">Transferase</keyword>
<sequence length="317" mass="36969">MPIKVPDNLPAKEILSNENIFVMDESRAFRQDIRPLRIIILNLMPTKETTETQLLRLLSNTPLQVEVTLLHPETHRSKNTSAEHLESFYKTFNDIRYEQFDGLVITGAPVEHLPFEQVNYWRELQEIMNWANRNVTSTMYICWAAQAGLYHHFGVSKYDMPEKIFGVFPHVLTCSNVKLTRGFDEMFFVPQSRHTDVKQEDIEKVPELDILAVSDEAGVYLVATKDGKHVFVTGHSEYDAETLKWEYDRDIKKGMDIAVPKNYFPKDDPTREPRSTWKAHANLLFSNWLNYYVYQETPFELGQAKEEDSFVYAGMYI</sequence>
<dbReference type="NCBIfam" id="TIGR01001">
    <property type="entry name" value="metA"/>
    <property type="match status" value="1"/>
</dbReference>
<dbReference type="AlphaFoldDB" id="A0A5R9GIW9"/>
<dbReference type="InterPro" id="IPR005697">
    <property type="entry name" value="HST_MetA"/>
</dbReference>
<protein>
    <recommendedName>
        <fullName evidence="8">Homoserine O-acetyltransferase</fullName>
        <shortName evidence="8">HAT</shortName>
        <ecNumber evidence="8">2.3.1.31</ecNumber>
    </recommendedName>
    <alternativeName>
        <fullName evidence="8">Homoserine transacetylase</fullName>
        <shortName evidence="8">HTA</shortName>
    </alternativeName>
</protein>
<dbReference type="OrthoDB" id="9772423at2"/>
<feature type="site" description="Important for acyl-CoA specificity" evidence="8">
    <location>
        <position position="111"/>
    </location>
</feature>
<evidence type="ECO:0000256" key="3">
    <source>
        <dbReference type="ARBA" id="ARBA00022605"/>
    </source>
</evidence>
<dbReference type="HAMAP" id="MF_00295">
    <property type="entry name" value="MetA_acyltransf"/>
    <property type="match status" value="1"/>
</dbReference>
<evidence type="ECO:0000313" key="11">
    <source>
        <dbReference type="Proteomes" id="UP000309676"/>
    </source>
</evidence>
<evidence type="ECO:0000256" key="1">
    <source>
        <dbReference type="ARBA" id="ARBA00004496"/>
    </source>
</evidence>
<accession>A0A5R9GIW9</accession>